<dbReference type="EMBL" id="BFAG01000001">
    <property type="protein sequence ID" value="GBF04040.1"/>
    <property type="molecule type" value="Genomic_DNA"/>
</dbReference>
<evidence type="ECO:0000313" key="1">
    <source>
        <dbReference type="EMBL" id="GBF04040.1"/>
    </source>
</evidence>
<name>A0A2I9D1W0_9DEIO</name>
<proteinExistence type="predicted"/>
<protein>
    <submittedName>
        <fullName evidence="1">Uncharacterized protein</fullName>
    </submittedName>
</protein>
<reference evidence="2" key="1">
    <citation type="submission" date="2018-01" db="EMBL/GenBank/DDBJ databases">
        <title>Draft Genome Sequence of the Radioresistant Bacterium Deinococcus aerius TR0125, Isolated from the Higher Atmosphere above Japan.</title>
        <authorList>
            <person name="Satoh K."/>
            <person name="Arai H."/>
            <person name="Sanzen T."/>
            <person name="Kawaguchi Y."/>
            <person name="Hayashi H."/>
            <person name="Yokobori S."/>
            <person name="Yamagishi A."/>
            <person name="Oono Y."/>
            <person name="Narumi I."/>
        </authorList>
    </citation>
    <scope>NUCLEOTIDE SEQUENCE [LARGE SCALE GENOMIC DNA]</scope>
    <source>
        <strain evidence="2">TR0125</strain>
    </source>
</reference>
<dbReference type="RefSeq" id="WP_103127629.1">
    <property type="nucleotide sequence ID" value="NZ_BFAG01000001.1"/>
</dbReference>
<keyword evidence="2" id="KW-1185">Reference proteome</keyword>
<sequence>MNAEQVARGLGWFSVGLGTLEVVAPGSLIRFLGVQEERTSVVRAYGLRELVAGVGLLTQPAAATTWVWARVAGDVLDIATLGSATTGDPTARKRTGNTLAMLTAITVVDVLVARALTLERAEPPTLAERLLGRGKRG</sequence>
<dbReference type="AlphaFoldDB" id="A0A2I9D1W0"/>
<dbReference type="Proteomes" id="UP000236569">
    <property type="component" value="Unassembled WGS sequence"/>
</dbReference>
<accession>A0A2I9D1W0</accession>
<evidence type="ECO:0000313" key="2">
    <source>
        <dbReference type="Proteomes" id="UP000236569"/>
    </source>
</evidence>
<comment type="caution">
    <text evidence="1">The sequence shown here is derived from an EMBL/GenBank/DDBJ whole genome shotgun (WGS) entry which is preliminary data.</text>
</comment>
<dbReference type="OrthoDB" id="6166765at2"/>
<organism evidence="1 2">
    <name type="scientific">Deinococcus aerius</name>
    <dbReference type="NCBI Taxonomy" id="200253"/>
    <lineage>
        <taxon>Bacteria</taxon>
        <taxon>Thermotogati</taxon>
        <taxon>Deinococcota</taxon>
        <taxon>Deinococci</taxon>
        <taxon>Deinococcales</taxon>
        <taxon>Deinococcaceae</taxon>
        <taxon>Deinococcus</taxon>
    </lineage>
</organism>
<gene>
    <name evidence="1" type="ORF">DAERI_010212</name>
</gene>